<evidence type="ECO:0000256" key="3">
    <source>
        <dbReference type="ARBA" id="ARBA00022821"/>
    </source>
</evidence>
<keyword evidence="2" id="KW-0547">Nucleotide-binding</keyword>
<dbReference type="Pfam" id="PF18052">
    <property type="entry name" value="Rx_N"/>
    <property type="match status" value="1"/>
</dbReference>
<dbReference type="InterPro" id="IPR041118">
    <property type="entry name" value="Rx_N"/>
</dbReference>
<dbReference type="InterPro" id="IPR027417">
    <property type="entry name" value="P-loop_NTPase"/>
</dbReference>
<dbReference type="InterPro" id="IPR002182">
    <property type="entry name" value="NB-ARC"/>
</dbReference>
<name>A0ABR2A770_9ROSI</name>
<evidence type="ECO:0000313" key="6">
    <source>
        <dbReference type="EMBL" id="KAK8488868.1"/>
    </source>
</evidence>
<dbReference type="Gene3D" id="3.40.50.300">
    <property type="entry name" value="P-loop containing nucleotide triphosphate hydrolases"/>
    <property type="match status" value="1"/>
</dbReference>
<dbReference type="PANTHER" id="PTHR19338:SF59">
    <property type="entry name" value="OS10G0162832 PROTEIN"/>
    <property type="match status" value="1"/>
</dbReference>
<comment type="caution">
    <text evidence="6">The sequence shown here is derived from an EMBL/GenBank/DDBJ whole genome shotgun (WGS) entry which is preliminary data.</text>
</comment>
<dbReference type="SUPFAM" id="SSF52540">
    <property type="entry name" value="P-loop containing nucleoside triphosphate hydrolases"/>
    <property type="match status" value="1"/>
</dbReference>
<evidence type="ECO:0000256" key="2">
    <source>
        <dbReference type="ARBA" id="ARBA00022741"/>
    </source>
</evidence>
<keyword evidence="7" id="KW-1185">Reference proteome</keyword>
<dbReference type="Pfam" id="PF00931">
    <property type="entry name" value="NB-ARC"/>
    <property type="match status" value="1"/>
</dbReference>
<feature type="domain" description="NB-ARC" evidence="4">
    <location>
        <begin position="111"/>
        <end position="189"/>
    </location>
</feature>
<proteinExistence type="predicted"/>
<dbReference type="EMBL" id="JBBPBN010000335">
    <property type="protein sequence ID" value="KAK8488868.1"/>
    <property type="molecule type" value="Genomic_DNA"/>
</dbReference>
<evidence type="ECO:0000259" key="4">
    <source>
        <dbReference type="Pfam" id="PF00931"/>
    </source>
</evidence>
<dbReference type="InterPro" id="IPR038005">
    <property type="entry name" value="RX-like_CC"/>
</dbReference>
<accession>A0ABR2A770</accession>
<dbReference type="CDD" id="cd14798">
    <property type="entry name" value="RX-CC_like"/>
    <property type="match status" value="1"/>
</dbReference>
<reference evidence="6 7" key="1">
    <citation type="journal article" date="2024" name="G3 (Bethesda)">
        <title>Genome assembly of Hibiscus sabdariffa L. provides insights into metabolisms of medicinal natural products.</title>
        <authorList>
            <person name="Kim T."/>
        </authorList>
    </citation>
    <scope>NUCLEOTIDE SEQUENCE [LARGE SCALE GENOMIC DNA]</scope>
    <source>
        <strain evidence="6">TK-2024</strain>
        <tissue evidence="6">Old leaves</tissue>
    </source>
</reference>
<keyword evidence="1" id="KW-0677">Repeat</keyword>
<evidence type="ECO:0000256" key="1">
    <source>
        <dbReference type="ARBA" id="ARBA00022737"/>
    </source>
</evidence>
<organism evidence="6 7">
    <name type="scientific">Hibiscus sabdariffa</name>
    <name type="common">roselle</name>
    <dbReference type="NCBI Taxonomy" id="183260"/>
    <lineage>
        <taxon>Eukaryota</taxon>
        <taxon>Viridiplantae</taxon>
        <taxon>Streptophyta</taxon>
        <taxon>Embryophyta</taxon>
        <taxon>Tracheophyta</taxon>
        <taxon>Spermatophyta</taxon>
        <taxon>Magnoliopsida</taxon>
        <taxon>eudicotyledons</taxon>
        <taxon>Gunneridae</taxon>
        <taxon>Pentapetalae</taxon>
        <taxon>rosids</taxon>
        <taxon>malvids</taxon>
        <taxon>Malvales</taxon>
        <taxon>Malvaceae</taxon>
        <taxon>Malvoideae</taxon>
        <taxon>Hibiscus</taxon>
    </lineage>
</organism>
<evidence type="ECO:0000313" key="7">
    <source>
        <dbReference type="Proteomes" id="UP001396334"/>
    </source>
</evidence>
<protein>
    <submittedName>
        <fullName evidence="6">Uncharacterized protein</fullName>
    </submittedName>
</protein>
<evidence type="ECO:0000259" key="5">
    <source>
        <dbReference type="Pfam" id="PF18052"/>
    </source>
</evidence>
<dbReference type="Gene3D" id="1.20.5.4130">
    <property type="match status" value="1"/>
</dbReference>
<keyword evidence="3" id="KW-0611">Plant defense</keyword>
<dbReference type="PANTHER" id="PTHR19338">
    <property type="entry name" value="TRANSLOCASE OF INNER MITOCHONDRIAL MEMBRANE 13 HOMOLOG"/>
    <property type="match status" value="1"/>
</dbReference>
<dbReference type="Proteomes" id="UP001396334">
    <property type="component" value="Unassembled WGS sequence"/>
</dbReference>
<feature type="domain" description="Disease resistance N-terminal" evidence="5">
    <location>
        <begin position="5"/>
        <end position="39"/>
    </location>
</feature>
<sequence>MFETDKQWVASVRDIAYEVEDVVDEFMYHFNKQQQWRTKPSRFFFKLIHFPKDMLVKHRVAVKLKDINKRIKSIVDRNQRFRTQRQLLGWLMDQELQRTVISVVGMGGLELFKSIIKGLYNKAKEKIDSEINLDSMSYLEFLEELVNFLQPRIYLIVIDDIWSTNLWQDINMALPTNMNGSRILLTTWKKD</sequence>
<gene>
    <name evidence="6" type="ORF">V6N11_071068</name>
</gene>